<gene>
    <name evidence="1" type="ORF">B5D82_02520</name>
</gene>
<dbReference type="Proteomes" id="UP000202259">
    <property type="component" value="Chromosome"/>
</dbReference>
<evidence type="ECO:0000313" key="1">
    <source>
        <dbReference type="EMBL" id="ASP46753.1"/>
    </source>
</evidence>
<protein>
    <recommendedName>
        <fullName evidence="3">Zn-ribbon motif protein</fullName>
    </recommendedName>
</protein>
<evidence type="ECO:0000313" key="2">
    <source>
        <dbReference type="Proteomes" id="UP000202259"/>
    </source>
</evidence>
<sequence>MAKPNKKGPTKTVDIFCASCNFLLFKYRKGGKGALVKSFKERINQDYTLESCICPKCQKPFAREALIRGLPAYKFIGGKVWFK</sequence>
<evidence type="ECO:0008006" key="3">
    <source>
        <dbReference type="Google" id="ProtNLM"/>
    </source>
</evidence>
<name>A0A222G598_9GAMM</name>
<dbReference type="EMBL" id="CP020465">
    <property type="protein sequence ID" value="ASP46753.1"/>
    <property type="molecule type" value="Genomic_DNA"/>
</dbReference>
<keyword evidence="2" id="KW-1185">Reference proteome</keyword>
<dbReference type="AlphaFoldDB" id="A0A222G598"/>
<reference evidence="1 2" key="1">
    <citation type="submission" date="2017-08" db="EMBL/GenBank/DDBJ databases">
        <title>Complete genome of Colwellia sp. NB097-1, a psychrophile bacterium ioslated from Bering Sea.</title>
        <authorList>
            <person name="Chen X."/>
        </authorList>
    </citation>
    <scope>NUCLEOTIDE SEQUENCE [LARGE SCALE GENOMIC DNA]</scope>
    <source>
        <strain evidence="1 2">NB097-1</strain>
    </source>
</reference>
<dbReference type="RefSeq" id="WP_081148960.1">
    <property type="nucleotide sequence ID" value="NZ_CP020465.1"/>
</dbReference>
<dbReference type="OrthoDB" id="6106106at2"/>
<proteinExistence type="predicted"/>
<organism evidence="1 2">
    <name type="scientific">Cognaticolwellia beringensis</name>
    <dbReference type="NCBI Taxonomy" id="1967665"/>
    <lineage>
        <taxon>Bacteria</taxon>
        <taxon>Pseudomonadati</taxon>
        <taxon>Pseudomonadota</taxon>
        <taxon>Gammaproteobacteria</taxon>
        <taxon>Alteromonadales</taxon>
        <taxon>Colwelliaceae</taxon>
        <taxon>Cognaticolwellia</taxon>
    </lineage>
</organism>
<accession>A0A222G598</accession>
<dbReference type="KEGG" id="cber:B5D82_02520"/>